<evidence type="ECO:0000259" key="1">
    <source>
        <dbReference type="Pfam" id="PF19802"/>
    </source>
</evidence>
<name>A0A6B3SSG7_9BURK</name>
<dbReference type="AlphaFoldDB" id="A0A6B3SSG7"/>
<feature type="domain" description="DUF6285" evidence="1">
    <location>
        <begin position="24"/>
        <end position="114"/>
    </location>
</feature>
<keyword evidence="3" id="KW-1185">Reference proteome</keyword>
<dbReference type="Pfam" id="PF19802">
    <property type="entry name" value="DUF6285"/>
    <property type="match status" value="1"/>
</dbReference>
<sequence length="130" mass="14270">MREQPAATELLQAVTDFLRDDALPRLDGLTAFHARIAISLLGIVMRELEQGPEAEAREHAALRTLTGSKGDLDALNRELCARIASGEIDVQTPGLLPFLLRTGLAKLAIDQPTYSTYQRLNNQHDKEGGH</sequence>
<protein>
    <recommendedName>
        <fullName evidence="1">DUF6285 domain-containing protein</fullName>
    </recommendedName>
</protein>
<dbReference type="RefSeq" id="WP_163967647.1">
    <property type="nucleotide sequence ID" value="NZ_JAAIVB010000074.1"/>
</dbReference>
<evidence type="ECO:0000313" key="3">
    <source>
        <dbReference type="Proteomes" id="UP000482155"/>
    </source>
</evidence>
<dbReference type="InterPro" id="IPR046252">
    <property type="entry name" value="DUF6285"/>
</dbReference>
<dbReference type="Proteomes" id="UP000482155">
    <property type="component" value="Unassembled WGS sequence"/>
</dbReference>
<evidence type="ECO:0000313" key="2">
    <source>
        <dbReference type="EMBL" id="NEX63713.1"/>
    </source>
</evidence>
<accession>A0A6B3SSG7</accession>
<organism evidence="2 3">
    <name type="scientific">Noviherbaspirillum galbum</name>
    <dbReference type="NCBI Taxonomy" id="2709383"/>
    <lineage>
        <taxon>Bacteria</taxon>
        <taxon>Pseudomonadati</taxon>
        <taxon>Pseudomonadota</taxon>
        <taxon>Betaproteobacteria</taxon>
        <taxon>Burkholderiales</taxon>
        <taxon>Oxalobacteraceae</taxon>
        <taxon>Noviherbaspirillum</taxon>
    </lineage>
</organism>
<reference evidence="2 3" key="1">
    <citation type="submission" date="2020-02" db="EMBL/GenBank/DDBJ databases">
        <authorList>
            <person name="Kim M.K."/>
        </authorList>
    </citation>
    <scope>NUCLEOTIDE SEQUENCE [LARGE SCALE GENOMIC DNA]</scope>
    <source>
        <strain evidence="2 3">17J57-3</strain>
    </source>
</reference>
<dbReference type="EMBL" id="JAAIVB010000074">
    <property type="protein sequence ID" value="NEX63713.1"/>
    <property type="molecule type" value="Genomic_DNA"/>
</dbReference>
<proteinExistence type="predicted"/>
<gene>
    <name evidence="2" type="ORF">G3574_21765</name>
</gene>
<comment type="caution">
    <text evidence="2">The sequence shown here is derived from an EMBL/GenBank/DDBJ whole genome shotgun (WGS) entry which is preliminary data.</text>
</comment>